<keyword evidence="4 5" id="KW-0862">Zinc</keyword>
<keyword evidence="9" id="KW-1185">Reference proteome</keyword>
<evidence type="ECO:0000256" key="3">
    <source>
        <dbReference type="ARBA" id="ARBA00022771"/>
    </source>
</evidence>
<dbReference type="PROSITE" id="PS50103">
    <property type="entry name" value="ZF_C3H1"/>
    <property type="match status" value="1"/>
</dbReference>
<reference evidence="8 9" key="1">
    <citation type="submission" date="2016-03" db="EMBL/GenBank/DDBJ databases">
        <title>Trachymyrmex septentrionalis WGS genome.</title>
        <authorList>
            <person name="Nygaard S."/>
            <person name="Hu H."/>
            <person name="Boomsma J."/>
            <person name="Zhang G."/>
        </authorList>
    </citation>
    <scope>NUCLEOTIDE SEQUENCE [LARGE SCALE GENOMIC DNA]</scope>
    <source>
        <strain evidence="8">Tsep2-gDNA-1</strain>
        <tissue evidence="8">Whole body</tissue>
    </source>
</reference>
<keyword evidence="2" id="KW-0677">Repeat</keyword>
<dbReference type="GO" id="GO:0043484">
    <property type="term" value="P:regulation of RNA splicing"/>
    <property type="evidence" value="ECO:0007669"/>
    <property type="project" value="TreeGrafter"/>
</dbReference>
<evidence type="ECO:0000259" key="7">
    <source>
        <dbReference type="PROSITE" id="PS50103"/>
    </source>
</evidence>
<sequence length="184" mass="20895">MAMVSMNNLLNGKDSRWLQLEVCREFQRNKCTRPDTECKFAHPPANVEVQNGRVTACYDSIKVTNRCIIEFSYSRVTSAFARSGIVGRPRNPISVLFYDRRGRQREGAVFSRLLCSTIQDVAQRQRKDDGNAKGSMQTAGAKQCYAFVIVRIKGIDISTEEETSARRNIGSRKKEPRREKPENG</sequence>
<evidence type="ECO:0000256" key="1">
    <source>
        <dbReference type="ARBA" id="ARBA00022723"/>
    </source>
</evidence>
<dbReference type="InterPro" id="IPR000571">
    <property type="entry name" value="Znf_CCCH"/>
</dbReference>
<gene>
    <name evidence="8" type="ORF">ALC56_05212</name>
</gene>
<dbReference type="Proteomes" id="UP000078541">
    <property type="component" value="Unassembled WGS sequence"/>
</dbReference>
<dbReference type="Gene3D" id="3.30.1370.210">
    <property type="match status" value="1"/>
</dbReference>
<evidence type="ECO:0000256" key="2">
    <source>
        <dbReference type="ARBA" id="ARBA00022737"/>
    </source>
</evidence>
<evidence type="ECO:0000313" key="9">
    <source>
        <dbReference type="Proteomes" id="UP000078541"/>
    </source>
</evidence>
<evidence type="ECO:0000313" key="8">
    <source>
        <dbReference type="EMBL" id="KYN40267.1"/>
    </source>
</evidence>
<organism evidence="8 9">
    <name type="scientific">Trachymyrmex septentrionalis</name>
    <dbReference type="NCBI Taxonomy" id="34720"/>
    <lineage>
        <taxon>Eukaryota</taxon>
        <taxon>Metazoa</taxon>
        <taxon>Ecdysozoa</taxon>
        <taxon>Arthropoda</taxon>
        <taxon>Hexapoda</taxon>
        <taxon>Insecta</taxon>
        <taxon>Pterygota</taxon>
        <taxon>Neoptera</taxon>
        <taxon>Endopterygota</taxon>
        <taxon>Hymenoptera</taxon>
        <taxon>Apocrita</taxon>
        <taxon>Aculeata</taxon>
        <taxon>Formicoidea</taxon>
        <taxon>Formicidae</taxon>
        <taxon>Myrmicinae</taxon>
        <taxon>Trachymyrmex</taxon>
    </lineage>
</organism>
<feature type="compositionally biased region" description="Basic and acidic residues" evidence="6">
    <location>
        <begin position="172"/>
        <end position="184"/>
    </location>
</feature>
<dbReference type="PANTHER" id="PTHR12675">
    <property type="entry name" value="MUSCLEBLIND-LIKE PROTEIN"/>
    <property type="match status" value="1"/>
</dbReference>
<evidence type="ECO:0000256" key="6">
    <source>
        <dbReference type="SAM" id="MobiDB-lite"/>
    </source>
</evidence>
<dbReference type="GO" id="GO:0008270">
    <property type="term" value="F:zinc ion binding"/>
    <property type="evidence" value="ECO:0007669"/>
    <property type="project" value="UniProtKB-KW"/>
</dbReference>
<dbReference type="STRING" id="34720.A0A195FJ24"/>
<protein>
    <submittedName>
        <fullName evidence="8">Protein muscleblind</fullName>
    </submittedName>
</protein>
<dbReference type="AlphaFoldDB" id="A0A195FJ24"/>
<name>A0A195FJ24_9HYME</name>
<keyword evidence="3 5" id="KW-0863">Zinc-finger</keyword>
<accession>A0A195FJ24</accession>
<dbReference type="GO" id="GO:0003723">
    <property type="term" value="F:RNA binding"/>
    <property type="evidence" value="ECO:0007669"/>
    <property type="project" value="TreeGrafter"/>
</dbReference>
<dbReference type="EMBL" id="KQ981523">
    <property type="protein sequence ID" value="KYN40267.1"/>
    <property type="molecule type" value="Genomic_DNA"/>
</dbReference>
<evidence type="ECO:0000256" key="5">
    <source>
        <dbReference type="PROSITE-ProRule" id="PRU00723"/>
    </source>
</evidence>
<dbReference type="PANTHER" id="PTHR12675:SF12">
    <property type="entry name" value="PROTEIN MUSCLEBLIND"/>
    <property type="match status" value="1"/>
</dbReference>
<feature type="domain" description="C3H1-type" evidence="7">
    <location>
        <begin position="17"/>
        <end position="45"/>
    </location>
</feature>
<dbReference type="GO" id="GO:0005737">
    <property type="term" value="C:cytoplasm"/>
    <property type="evidence" value="ECO:0007669"/>
    <property type="project" value="TreeGrafter"/>
</dbReference>
<proteinExistence type="predicted"/>
<feature type="region of interest" description="Disordered" evidence="6">
    <location>
        <begin position="160"/>
        <end position="184"/>
    </location>
</feature>
<keyword evidence="1 5" id="KW-0479">Metal-binding</keyword>
<dbReference type="GO" id="GO:0005654">
    <property type="term" value="C:nucleoplasm"/>
    <property type="evidence" value="ECO:0007669"/>
    <property type="project" value="TreeGrafter"/>
</dbReference>
<feature type="zinc finger region" description="C3H1-type" evidence="5">
    <location>
        <begin position="17"/>
        <end position="45"/>
    </location>
</feature>
<evidence type="ECO:0000256" key="4">
    <source>
        <dbReference type="ARBA" id="ARBA00022833"/>
    </source>
</evidence>